<dbReference type="InterPro" id="IPR028998">
    <property type="entry name" value="RimP_C"/>
</dbReference>
<keyword evidence="7" id="KW-1185">Reference proteome</keyword>
<dbReference type="PANTHER" id="PTHR33867">
    <property type="entry name" value="RIBOSOME MATURATION FACTOR RIMP"/>
    <property type="match status" value="1"/>
</dbReference>
<dbReference type="Gene3D" id="3.30.300.70">
    <property type="entry name" value="RimP-like superfamily, N-terminal"/>
    <property type="match status" value="1"/>
</dbReference>
<reference evidence="7" key="1">
    <citation type="journal article" date="2019" name="Int. J. Syst. Evol. Microbiol.">
        <title>The Global Catalogue of Microorganisms (GCM) 10K type strain sequencing project: providing services to taxonomists for standard genome sequencing and annotation.</title>
        <authorList>
            <consortium name="The Broad Institute Genomics Platform"/>
            <consortium name="The Broad Institute Genome Sequencing Center for Infectious Disease"/>
            <person name="Wu L."/>
            <person name="Ma J."/>
        </authorList>
    </citation>
    <scope>NUCLEOTIDE SEQUENCE [LARGE SCALE GENOMIC DNA]</scope>
    <source>
        <strain evidence="7">KCTC 42447</strain>
    </source>
</reference>
<dbReference type="Pfam" id="PF02576">
    <property type="entry name" value="RimP_N"/>
    <property type="match status" value="1"/>
</dbReference>
<dbReference type="CDD" id="cd01734">
    <property type="entry name" value="YlxS_C"/>
    <property type="match status" value="1"/>
</dbReference>
<evidence type="ECO:0000256" key="2">
    <source>
        <dbReference type="ARBA" id="ARBA00022517"/>
    </source>
</evidence>
<evidence type="ECO:0000313" key="7">
    <source>
        <dbReference type="Proteomes" id="UP001595630"/>
    </source>
</evidence>
<dbReference type="Proteomes" id="UP001595630">
    <property type="component" value="Unassembled WGS sequence"/>
</dbReference>
<dbReference type="InterPro" id="IPR036847">
    <property type="entry name" value="RimP_C_sf"/>
</dbReference>
<evidence type="ECO:0000259" key="4">
    <source>
        <dbReference type="Pfam" id="PF02576"/>
    </source>
</evidence>
<evidence type="ECO:0000256" key="3">
    <source>
        <dbReference type="HAMAP-Rule" id="MF_01077"/>
    </source>
</evidence>
<evidence type="ECO:0000259" key="5">
    <source>
        <dbReference type="Pfam" id="PF17384"/>
    </source>
</evidence>
<sequence>MSSKLEQLQALLSPVVEALGYQCWGIEFLPQGRHSLLRVYIDHENGILIEDCEKVSRQLSGVLDVEDPISAEYTLEVSSPGMDRPLFTLEQFAAHAGEQVKIKLRMPFEGRRNFQGLLRGVEEQEVVVLVEDHEYLLPIDAIDKANIIPRFE</sequence>
<dbReference type="PANTHER" id="PTHR33867:SF1">
    <property type="entry name" value="RIBOSOME MATURATION FACTOR RIMP"/>
    <property type="match status" value="1"/>
</dbReference>
<feature type="domain" description="Ribosome maturation factor RimP C-terminal" evidence="5">
    <location>
        <begin position="86"/>
        <end position="151"/>
    </location>
</feature>
<dbReference type="Gene3D" id="2.30.30.180">
    <property type="entry name" value="Ribosome maturation factor RimP, C-terminal domain"/>
    <property type="match status" value="1"/>
</dbReference>
<keyword evidence="2 3" id="KW-0690">Ribosome biogenesis</keyword>
<evidence type="ECO:0000256" key="1">
    <source>
        <dbReference type="ARBA" id="ARBA00022490"/>
    </source>
</evidence>
<dbReference type="InterPro" id="IPR028989">
    <property type="entry name" value="RimP_N"/>
</dbReference>
<accession>A0ABV7SZC8</accession>
<dbReference type="SUPFAM" id="SSF75420">
    <property type="entry name" value="YhbC-like, N-terminal domain"/>
    <property type="match status" value="1"/>
</dbReference>
<proteinExistence type="inferred from homology"/>
<keyword evidence="1 3" id="KW-0963">Cytoplasm</keyword>
<dbReference type="HAMAP" id="MF_01077">
    <property type="entry name" value="RimP"/>
    <property type="match status" value="1"/>
</dbReference>
<dbReference type="NCBIfam" id="NF000927">
    <property type="entry name" value="PRK00092.1-1"/>
    <property type="match status" value="1"/>
</dbReference>
<feature type="domain" description="Ribosome maturation factor RimP N-terminal" evidence="4">
    <location>
        <begin position="11"/>
        <end position="83"/>
    </location>
</feature>
<dbReference type="EMBL" id="JBHRXZ010000001">
    <property type="protein sequence ID" value="MFC3606280.1"/>
    <property type="molecule type" value="Genomic_DNA"/>
</dbReference>
<dbReference type="InterPro" id="IPR003728">
    <property type="entry name" value="Ribosome_maturation_RimP"/>
</dbReference>
<protein>
    <recommendedName>
        <fullName evidence="3">Ribosome maturation factor RimP</fullName>
    </recommendedName>
</protein>
<comment type="subcellular location">
    <subcellularLocation>
        <location evidence="3">Cytoplasm</location>
    </subcellularLocation>
</comment>
<gene>
    <name evidence="3 6" type="primary">rimP</name>
    <name evidence="6" type="ORF">ACFOMF_00555</name>
</gene>
<dbReference type="Pfam" id="PF17384">
    <property type="entry name" value="DUF150_C"/>
    <property type="match status" value="1"/>
</dbReference>
<dbReference type="InterPro" id="IPR035956">
    <property type="entry name" value="RimP_N_sf"/>
</dbReference>
<name>A0ABV7SZC8_9GAMM</name>
<organism evidence="6 7">
    <name type="scientific">Stutzerimonas tarimensis</name>
    <dbReference type="NCBI Taxonomy" id="1507735"/>
    <lineage>
        <taxon>Bacteria</taxon>
        <taxon>Pseudomonadati</taxon>
        <taxon>Pseudomonadota</taxon>
        <taxon>Gammaproteobacteria</taxon>
        <taxon>Pseudomonadales</taxon>
        <taxon>Pseudomonadaceae</taxon>
        <taxon>Stutzerimonas</taxon>
    </lineage>
</organism>
<evidence type="ECO:0000313" key="6">
    <source>
        <dbReference type="EMBL" id="MFC3606280.1"/>
    </source>
</evidence>
<comment type="similarity">
    <text evidence="3">Belongs to the RimP family.</text>
</comment>
<comment type="caution">
    <text evidence="6">The sequence shown here is derived from an EMBL/GenBank/DDBJ whole genome shotgun (WGS) entry which is preliminary data.</text>
</comment>
<dbReference type="RefSeq" id="WP_386360183.1">
    <property type="nucleotide sequence ID" value="NZ_JBHRXZ010000001.1"/>
</dbReference>
<dbReference type="SUPFAM" id="SSF74942">
    <property type="entry name" value="YhbC-like, C-terminal domain"/>
    <property type="match status" value="1"/>
</dbReference>
<comment type="function">
    <text evidence="3">Required for maturation of 30S ribosomal subunits.</text>
</comment>